<feature type="compositionally biased region" description="Low complexity" evidence="8">
    <location>
        <begin position="131"/>
        <end position="141"/>
    </location>
</feature>
<feature type="region of interest" description="Disordered" evidence="8">
    <location>
        <begin position="125"/>
        <end position="180"/>
    </location>
</feature>
<dbReference type="KEGG" id="kmr:108234827"/>
<dbReference type="Gene3D" id="1.20.58.80">
    <property type="entry name" value="Phosphotransferase system, lactose/cellobiose-type IIA subunit"/>
    <property type="match status" value="1"/>
</dbReference>
<dbReference type="STRING" id="37003.ENSKMAP00000005446"/>
<evidence type="ECO:0000256" key="8">
    <source>
        <dbReference type="SAM" id="MobiDB-lite"/>
    </source>
</evidence>
<evidence type="ECO:0000313" key="10">
    <source>
        <dbReference type="Ensembl" id="ENSKMAP00000005446.1"/>
    </source>
</evidence>
<dbReference type="InterPro" id="IPR036871">
    <property type="entry name" value="PX_dom_sf"/>
</dbReference>
<feature type="compositionally biased region" description="Basic and acidic residues" evidence="8">
    <location>
        <begin position="217"/>
        <end position="237"/>
    </location>
</feature>
<evidence type="ECO:0000259" key="9">
    <source>
        <dbReference type="PROSITE" id="PS50195"/>
    </source>
</evidence>
<comment type="similarity">
    <text evidence="1">Belongs to the sorting nexin family.</text>
</comment>
<feature type="region of interest" description="Disordered" evidence="8">
    <location>
        <begin position="192"/>
        <end position="270"/>
    </location>
</feature>
<evidence type="ECO:0000256" key="5">
    <source>
        <dbReference type="ARBA" id="ARBA00022927"/>
    </source>
</evidence>
<keyword evidence="11" id="KW-1185">Reference proteome</keyword>
<dbReference type="InterPro" id="IPR036181">
    <property type="entry name" value="MIT_dom_sf"/>
</dbReference>
<dbReference type="SMART" id="SM00745">
    <property type="entry name" value="MIT"/>
    <property type="match status" value="1"/>
</dbReference>
<dbReference type="AlphaFoldDB" id="A0A3Q2ZP46"/>
<keyword evidence="2" id="KW-0813">Transport</keyword>
<evidence type="ECO:0000256" key="2">
    <source>
        <dbReference type="ARBA" id="ARBA00022448"/>
    </source>
</evidence>
<dbReference type="GeneID" id="108234827"/>
<dbReference type="RefSeq" id="XP_017269811.1">
    <property type="nucleotide sequence ID" value="XM_017414322.3"/>
</dbReference>
<dbReference type="GO" id="GO:0035091">
    <property type="term" value="F:phosphatidylinositol binding"/>
    <property type="evidence" value="ECO:0007669"/>
    <property type="project" value="InterPro"/>
</dbReference>
<evidence type="ECO:0000256" key="1">
    <source>
        <dbReference type="ARBA" id="ARBA00010883"/>
    </source>
</evidence>
<dbReference type="Ensembl" id="ENSKMAT00000005543.1">
    <property type="protein sequence ID" value="ENSKMAP00000005446.1"/>
    <property type="gene ID" value="ENSKMAG00000004147.1"/>
</dbReference>
<reference evidence="10" key="2">
    <citation type="submission" date="2025-09" db="UniProtKB">
        <authorList>
            <consortium name="Ensembl"/>
        </authorList>
    </citation>
    <scope>IDENTIFICATION</scope>
</reference>
<dbReference type="CDD" id="cd02677">
    <property type="entry name" value="MIT_SNX15"/>
    <property type="match status" value="1"/>
</dbReference>
<accession>A0A3Q2ZP46</accession>
<evidence type="ECO:0000256" key="7">
    <source>
        <dbReference type="ARBA" id="ARBA00071932"/>
    </source>
</evidence>
<dbReference type="Pfam" id="PF04212">
    <property type="entry name" value="MIT"/>
    <property type="match status" value="1"/>
</dbReference>
<organism evidence="10 11">
    <name type="scientific">Kryptolebias marmoratus</name>
    <name type="common">Mangrove killifish</name>
    <name type="synonym">Rivulus marmoratus</name>
    <dbReference type="NCBI Taxonomy" id="37003"/>
    <lineage>
        <taxon>Eukaryota</taxon>
        <taxon>Metazoa</taxon>
        <taxon>Chordata</taxon>
        <taxon>Craniata</taxon>
        <taxon>Vertebrata</taxon>
        <taxon>Euteleostomi</taxon>
        <taxon>Actinopterygii</taxon>
        <taxon>Neopterygii</taxon>
        <taxon>Teleostei</taxon>
        <taxon>Neoteleostei</taxon>
        <taxon>Acanthomorphata</taxon>
        <taxon>Ovalentaria</taxon>
        <taxon>Atherinomorphae</taxon>
        <taxon>Cyprinodontiformes</taxon>
        <taxon>Rivulidae</taxon>
        <taxon>Kryptolebias</taxon>
    </lineage>
</organism>
<evidence type="ECO:0000313" key="11">
    <source>
        <dbReference type="Proteomes" id="UP000264800"/>
    </source>
</evidence>
<dbReference type="FunFam" id="3.30.1520.10:FF:000029">
    <property type="entry name" value="sorting nexin-15 isoform X1"/>
    <property type="match status" value="1"/>
</dbReference>
<reference evidence="10" key="1">
    <citation type="submission" date="2025-08" db="UniProtKB">
        <authorList>
            <consortium name="Ensembl"/>
        </authorList>
    </citation>
    <scope>IDENTIFICATION</scope>
</reference>
<keyword evidence="4" id="KW-0597">Phosphoprotein</keyword>
<dbReference type="SUPFAM" id="SSF64268">
    <property type="entry name" value="PX domain"/>
    <property type="match status" value="1"/>
</dbReference>
<dbReference type="OMA" id="EMLVDQH"/>
<dbReference type="InterPro" id="IPR051866">
    <property type="entry name" value="Intracell_Sig-Traffick_Protein"/>
</dbReference>
<name>A0A3Q2ZP46_KRYMA</name>
<evidence type="ECO:0000256" key="3">
    <source>
        <dbReference type="ARBA" id="ARBA00022481"/>
    </source>
</evidence>
<sequence>MSRKTNEEYHRFFTVTEPRTHEKGHTEYKVTARFVSKRHPEDVKEVVVWKRFSELKKLHGELAYTHRNLFRRLEEFPPFPRAQVFGRFEEAVIEERRKATESMLLFTTTIPALYNSPQLKDFFRGGEVTRPLDPSPLASAGPLPPPLIPLPERRASDCEPAEEEEGREAPTLPQDLGTNISLEVGEPEVAAEAYSEMGGSPRGDEDEREDGSDADPDDRASSPEESPARRHESRETQEEFDSLFDSMAEEQVPSPKEEGPPPLSENDLAVFDPCFKQDVANSSSDHSELFSLPPASLIGGDVEYLNRAARELKAAVEKETAGEFGPAICGFRTAVDLLITGVQGDPDPVRKESVMRRTAQYLKHAEALVARHSSPGHTDAAAHTQDP</sequence>
<protein>
    <recommendedName>
        <fullName evidence="7">Sorting nexin-15</fullName>
    </recommendedName>
</protein>
<feature type="compositionally biased region" description="Acidic residues" evidence="8">
    <location>
        <begin position="204"/>
        <end position="216"/>
    </location>
</feature>
<feature type="domain" description="PX" evidence="9">
    <location>
        <begin position="1"/>
        <end position="130"/>
    </location>
</feature>
<proteinExistence type="inferred from homology"/>
<evidence type="ECO:0000256" key="6">
    <source>
        <dbReference type="ARBA" id="ARBA00053809"/>
    </source>
</evidence>
<dbReference type="CTD" id="29907"/>
<dbReference type="GO" id="GO:0015031">
    <property type="term" value="P:protein transport"/>
    <property type="evidence" value="ECO:0007669"/>
    <property type="project" value="UniProtKB-KW"/>
</dbReference>
<dbReference type="OrthoDB" id="1278353at2759"/>
<dbReference type="Pfam" id="PF00787">
    <property type="entry name" value="PX"/>
    <property type="match status" value="1"/>
</dbReference>
<dbReference type="InterPro" id="IPR007330">
    <property type="entry name" value="MIT_dom"/>
</dbReference>
<keyword evidence="5" id="KW-0653">Protein transport</keyword>
<dbReference type="PROSITE" id="PS50195">
    <property type="entry name" value="PX"/>
    <property type="match status" value="1"/>
</dbReference>
<dbReference type="PANTHER" id="PTHR15508">
    <property type="entry name" value="RIBOSOMAL PROTEIN S6 KINASE"/>
    <property type="match status" value="1"/>
</dbReference>
<dbReference type="GeneTree" id="ENSGT00940000160125"/>
<keyword evidence="3" id="KW-0488">Methylation</keyword>
<dbReference type="InterPro" id="IPR001683">
    <property type="entry name" value="PX_dom"/>
</dbReference>
<dbReference type="PANTHER" id="PTHR15508:SF9">
    <property type="entry name" value="SORTING NEXIN-15"/>
    <property type="match status" value="1"/>
</dbReference>
<dbReference type="SMART" id="SM00312">
    <property type="entry name" value="PX"/>
    <property type="match status" value="1"/>
</dbReference>
<comment type="function">
    <text evidence="6">May be involved in several stages of intracellular trafficking. Overexpression of SNX15 disrupts the normal trafficking of proteins from the plasma membrane to recycling endosomes or the TGN.</text>
</comment>
<dbReference type="SUPFAM" id="SSF116846">
    <property type="entry name" value="MIT domain"/>
    <property type="match status" value="1"/>
</dbReference>
<dbReference type="Gene3D" id="3.30.1520.10">
    <property type="entry name" value="Phox-like domain"/>
    <property type="match status" value="1"/>
</dbReference>
<dbReference type="Proteomes" id="UP000264800">
    <property type="component" value="Unplaced"/>
</dbReference>
<evidence type="ECO:0000256" key="4">
    <source>
        <dbReference type="ARBA" id="ARBA00022553"/>
    </source>
</evidence>